<evidence type="ECO:0000256" key="1">
    <source>
        <dbReference type="SAM" id="MobiDB-lite"/>
    </source>
</evidence>
<dbReference type="InterPro" id="IPR026960">
    <property type="entry name" value="RVT-Znf"/>
</dbReference>
<feature type="domain" description="Reverse transcriptase zinc-binding" evidence="2">
    <location>
        <begin position="510"/>
        <end position="596"/>
    </location>
</feature>
<feature type="region of interest" description="Disordered" evidence="1">
    <location>
        <begin position="1"/>
        <end position="50"/>
    </location>
</feature>
<evidence type="ECO:0000313" key="4">
    <source>
        <dbReference type="Proteomes" id="UP000436088"/>
    </source>
</evidence>
<organism evidence="3 4">
    <name type="scientific">Hibiscus syriacus</name>
    <name type="common">Rose of Sharon</name>
    <dbReference type="NCBI Taxonomy" id="106335"/>
    <lineage>
        <taxon>Eukaryota</taxon>
        <taxon>Viridiplantae</taxon>
        <taxon>Streptophyta</taxon>
        <taxon>Embryophyta</taxon>
        <taxon>Tracheophyta</taxon>
        <taxon>Spermatophyta</taxon>
        <taxon>Magnoliopsida</taxon>
        <taxon>eudicotyledons</taxon>
        <taxon>Gunneridae</taxon>
        <taxon>Pentapetalae</taxon>
        <taxon>rosids</taxon>
        <taxon>malvids</taxon>
        <taxon>Malvales</taxon>
        <taxon>Malvaceae</taxon>
        <taxon>Malvoideae</taxon>
        <taxon>Hibiscus</taxon>
    </lineage>
</organism>
<dbReference type="InterPro" id="IPR036691">
    <property type="entry name" value="Endo/exonu/phosph_ase_sf"/>
</dbReference>
<gene>
    <name evidence="3" type="ORF">F3Y22_tig00110377pilonHSYRG00054</name>
</gene>
<dbReference type="Pfam" id="PF13966">
    <property type="entry name" value="zf-RVT"/>
    <property type="match status" value="1"/>
</dbReference>
<evidence type="ECO:0000259" key="2">
    <source>
        <dbReference type="Pfam" id="PF13966"/>
    </source>
</evidence>
<name>A0A6A3AXM3_HIBSY</name>
<comment type="caution">
    <text evidence="3">The sequence shown here is derived from an EMBL/GenBank/DDBJ whole genome shotgun (WGS) entry which is preliminary data.</text>
</comment>
<accession>A0A6A3AXM3</accession>
<feature type="compositionally biased region" description="Polar residues" evidence="1">
    <location>
        <begin position="37"/>
        <end position="46"/>
    </location>
</feature>
<dbReference type="SUPFAM" id="SSF56219">
    <property type="entry name" value="DNase I-like"/>
    <property type="match status" value="1"/>
</dbReference>
<proteinExistence type="predicted"/>
<keyword evidence="4" id="KW-1185">Reference proteome</keyword>
<dbReference type="Proteomes" id="UP000436088">
    <property type="component" value="Unassembled WGS sequence"/>
</dbReference>
<dbReference type="PANTHER" id="PTHR33710">
    <property type="entry name" value="BNAC02G09200D PROTEIN"/>
    <property type="match status" value="1"/>
</dbReference>
<evidence type="ECO:0000313" key="3">
    <source>
        <dbReference type="EMBL" id="KAE8707682.1"/>
    </source>
</evidence>
<sequence>MRTLRSLHPVGRKPIVEDEEEHTDASATEKQPDGNPLISSTPTLQVPRTLDKGRDGKLVQFCGFRTAPVPIEAGMGGSRQVRHQWVVGVGMNLKMWVWGWGGDIRTRPFALDNGKSTFQHSMKAPKIKPAVPVRKPLTVVTNNMAVKLTLLLLLLVSRTLTGLILLGSREAFGYVGIILVTVDIMGCAASTKPGCAASTKPSSTFRDLILDFGLRNIDFHGPKFTWSRGAADACLDCFICNSHWDEAFPVSIVEHLLRIHSDHRPIFLEVGTHHHNYSAPTFRYISAWRMHNDFKRMVIPSESLSENINQFSIAISNWNKSIFGYIGSNKRSIMARLRGVQRALYVRQTHFLNTLEENLLIDLEALLDQEELLWKQKSQSDWIHLGDRNTTYFYKKVASRKQRNRVHALKLDDGNWFHDPATLKQDGSSISVWNYNWVSSAGPLRDHVVDPLAPERYPDFNDIMIDDGHWNHNLLQSILPGNIVSQITSIRCPLTGDTVDSCNWRWNDSFSISNSYTCLTNATWDTRSAHWKAVWRLPLLLRVKLFLWPALKEKLLTNAQRYRRSLTSNATCTLYRTAPETVLHTLRDCPHAKYVWSSILPGSNSLDFYNSSTHFVGAYGKIGKIVYLPIQETPLTPSSNAAPPGPVVIKPPDPLTFSKLPLLSTPLPFNDRRLP</sequence>
<dbReference type="PANTHER" id="PTHR33710:SF71">
    <property type="entry name" value="ENDONUCLEASE_EXONUCLEASE_PHOSPHATASE DOMAIN-CONTAINING PROTEIN"/>
    <property type="match status" value="1"/>
</dbReference>
<dbReference type="AlphaFoldDB" id="A0A6A3AXM3"/>
<protein>
    <recommendedName>
        <fullName evidence="2">Reverse transcriptase zinc-binding domain-containing protein</fullName>
    </recommendedName>
</protein>
<reference evidence="3" key="1">
    <citation type="submission" date="2019-09" db="EMBL/GenBank/DDBJ databases">
        <title>Draft genome information of white flower Hibiscus syriacus.</title>
        <authorList>
            <person name="Kim Y.-M."/>
        </authorList>
    </citation>
    <scope>NUCLEOTIDE SEQUENCE [LARGE SCALE GENOMIC DNA]</scope>
    <source>
        <strain evidence="3">YM2019G1</strain>
    </source>
</reference>
<dbReference type="EMBL" id="VEPZ02000960">
    <property type="protein sequence ID" value="KAE8707682.1"/>
    <property type="molecule type" value="Genomic_DNA"/>
</dbReference>